<keyword evidence="3 5" id="KW-1133">Transmembrane helix</keyword>
<feature type="transmembrane region" description="Helical" evidence="5">
    <location>
        <begin position="43"/>
        <end position="64"/>
    </location>
</feature>
<feature type="transmembrane region" description="Helical" evidence="5">
    <location>
        <begin position="219"/>
        <end position="239"/>
    </location>
</feature>
<name>A0ABS3HRV9_9ENTE</name>
<evidence type="ECO:0000256" key="5">
    <source>
        <dbReference type="SAM" id="Phobius"/>
    </source>
</evidence>
<dbReference type="SUPFAM" id="SSF81340">
    <property type="entry name" value="Clc chloride channel"/>
    <property type="match status" value="2"/>
</dbReference>
<evidence type="ECO:0000313" key="7">
    <source>
        <dbReference type="Proteomes" id="UP000664857"/>
    </source>
</evidence>
<proteinExistence type="predicted"/>
<gene>
    <name evidence="6" type="ORF">DOK76_05440</name>
</gene>
<dbReference type="Proteomes" id="UP000664857">
    <property type="component" value="Unassembled WGS sequence"/>
</dbReference>
<protein>
    <submittedName>
        <fullName evidence="6">Chloride channel protein</fullName>
    </submittedName>
</protein>
<feature type="transmembrane region" description="Helical" evidence="5">
    <location>
        <begin position="99"/>
        <end position="126"/>
    </location>
</feature>
<keyword evidence="4 5" id="KW-0472">Membrane</keyword>
<accession>A0ABS3HRV9</accession>
<dbReference type="Gene3D" id="1.10.3080.10">
    <property type="entry name" value="Clc chloride channel"/>
    <property type="match status" value="2"/>
</dbReference>
<evidence type="ECO:0000256" key="1">
    <source>
        <dbReference type="ARBA" id="ARBA00004141"/>
    </source>
</evidence>
<keyword evidence="2 5" id="KW-0812">Transmembrane</keyword>
<evidence type="ECO:0000256" key="3">
    <source>
        <dbReference type="ARBA" id="ARBA00022989"/>
    </source>
</evidence>
<evidence type="ECO:0000256" key="2">
    <source>
        <dbReference type="ARBA" id="ARBA00022692"/>
    </source>
</evidence>
<feature type="transmembrane region" description="Helical" evidence="5">
    <location>
        <begin position="343"/>
        <end position="361"/>
    </location>
</feature>
<dbReference type="RefSeq" id="WP_206965551.1">
    <property type="nucleotide sequence ID" value="NZ_JAFLVX010000015.1"/>
</dbReference>
<reference evidence="6 7" key="1">
    <citation type="submission" date="2021-03" db="EMBL/GenBank/DDBJ databases">
        <title>Enterococcal diversity collection.</title>
        <authorList>
            <person name="Gilmore M.S."/>
            <person name="Schwartzman J."/>
            <person name="Van Tyne D."/>
            <person name="Martin M."/>
            <person name="Earl A.M."/>
            <person name="Manson A.L."/>
            <person name="Straub T."/>
            <person name="Salamzade R."/>
            <person name="Saavedra J."/>
            <person name="Lebreton F."/>
            <person name="Prichula J."/>
            <person name="Schaufler K."/>
            <person name="Gaca A."/>
            <person name="Sgardioli B."/>
            <person name="Wagenaar J."/>
            <person name="Strong T."/>
        </authorList>
    </citation>
    <scope>NUCLEOTIDE SEQUENCE [LARGE SCALE GENOMIC DNA]</scope>
    <source>
        <strain evidence="6 7">DIV0080</strain>
    </source>
</reference>
<feature type="transmembrane region" description="Helical" evidence="5">
    <location>
        <begin position="180"/>
        <end position="199"/>
    </location>
</feature>
<feature type="transmembrane region" description="Helical" evidence="5">
    <location>
        <begin position="317"/>
        <end position="336"/>
    </location>
</feature>
<comment type="subcellular location">
    <subcellularLocation>
        <location evidence="1">Membrane</location>
        <topology evidence="1">Multi-pass membrane protein</topology>
    </subcellularLocation>
</comment>
<dbReference type="Pfam" id="PF00654">
    <property type="entry name" value="Voltage_CLC"/>
    <property type="match status" value="1"/>
</dbReference>
<feature type="transmembrane region" description="Helical" evidence="5">
    <location>
        <begin position="367"/>
        <end position="392"/>
    </location>
</feature>
<sequence>MTKNKLILRLVLYGFIISTLIGVISFGFIFLESNLSHHLWDAVLPYPWLILPICLLGGVIVGSLRKKWGDYPQVAHHTISELKETQTVDYRHVFNNLTVALFILIFGAGVGPEAALLSSIVMLSVWQADKLRYLYGNQEEFFSLSPIDRIKHMLHPTKYLVTYHKDNEPDHPQLANIKKFSNTLFSLNGLVAFFVLMKLTEQPSFITKMGETNWHLKELLLLIPLVLFGYLSGQLYLLLKKHMTRWFDFWQDQPIKKALIGSVAIFVTAIFLPSLLFSGQTSLGGIPERYLQFSVAFLLVVVALKLVFLLICLNTGWIGGDIFPIVFAAILNGFAISQLFPTFDAIFIAAVVATSMAIVILDSPVGIPIFVALFFPSQILPVLLMVALIFIAKKKLTKKLAK</sequence>
<organism evidence="6 7">
    <name type="scientific">Candidatus Vagococcus giribetii</name>
    <dbReference type="NCBI Taxonomy" id="2230876"/>
    <lineage>
        <taxon>Bacteria</taxon>
        <taxon>Bacillati</taxon>
        <taxon>Bacillota</taxon>
        <taxon>Bacilli</taxon>
        <taxon>Lactobacillales</taxon>
        <taxon>Enterococcaceae</taxon>
        <taxon>Vagococcus</taxon>
    </lineage>
</organism>
<feature type="transmembrane region" description="Helical" evidence="5">
    <location>
        <begin position="290"/>
        <end position="311"/>
    </location>
</feature>
<evidence type="ECO:0000256" key="4">
    <source>
        <dbReference type="ARBA" id="ARBA00023136"/>
    </source>
</evidence>
<feature type="transmembrane region" description="Helical" evidence="5">
    <location>
        <begin position="259"/>
        <end position="278"/>
    </location>
</feature>
<dbReference type="InterPro" id="IPR014743">
    <property type="entry name" value="Cl-channel_core"/>
</dbReference>
<feature type="transmembrane region" description="Helical" evidence="5">
    <location>
        <begin position="7"/>
        <end position="31"/>
    </location>
</feature>
<keyword evidence="7" id="KW-1185">Reference proteome</keyword>
<dbReference type="EMBL" id="JAFLVX010000015">
    <property type="protein sequence ID" value="MBO0476504.1"/>
    <property type="molecule type" value="Genomic_DNA"/>
</dbReference>
<comment type="caution">
    <text evidence="6">The sequence shown here is derived from an EMBL/GenBank/DDBJ whole genome shotgun (WGS) entry which is preliminary data.</text>
</comment>
<dbReference type="InterPro" id="IPR001807">
    <property type="entry name" value="ClC"/>
</dbReference>
<evidence type="ECO:0000313" key="6">
    <source>
        <dbReference type="EMBL" id="MBO0476504.1"/>
    </source>
</evidence>